<keyword evidence="2" id="KW-1185">Reference proteome</keyword>
<evidence type="ECO:0000313" key="2">
    <source>
        <dbReference type="Proteomes" id="UP000282002"/>
    </source>
</evidence>
<dbReference type="AlphaFoldDB" id="A0A3S8U228"/>
<dbReference type="KEGG" id="taw:EI545_01660"/>
<name>A0A3S8U228_9RHOB</name>
<gene>
    <name evidence="1" type="ORF">EI545_01660</name>
</gene>
<dbReference type="EMBL" id="CP034328">
    <property type="protein sequence ID" value="AZL57662.1"/>
    <property type="molecule type" value="Genomic_DNA"/>
</dbReference>
<evidence type="ECO:0000313" key="1">
    <source>
        <dbReference type="EMBL" id="AZL57662.1"/>
    </source>
</evidence>
<dbReference type="OrthoDB" id="2355173at2"/>
<sequence>MEPCYIPFDIDNWRSIPAIEERVATQGDLNDCVAVFATGAGQSEVVTNPGLPALATLKNEDGTTETVVIVQIEKQIGGPLTVVGYILPSGGNGIGTLPEFNIIEYSKD</sequence>
<proteinExistence type="predicted"/>
<dbReference type="RefSeq" id="WP_125323850.1">
    <property type="nucleotide sequence ID" value="NZ_CP034328.1"/>
</dbReference>
<accession>A0A3S8U228</accession>
<dbReference type="Proteomes" id="UP000282002">
    <property type="component" value="Chromosome"/>
</dbReference>
<organism evidence="1 2">
    <name type="scientific">Tabrizicola piscis</name>
    <dbReference type="NCBI Taxonomy" id="2494374"/>
    <lineage>
        <taxon>Bacteria</taxon>
        <taxon>Pseudomonadati</taxon>
        <taxon>Pseudomonadota</taxon>
        <taxon>Alphaproteobacteria</taxon>
        <taxon>Rhodobacterales</taxon>
        <taxon>Paracoccaceae</taxon>
        <taxon>Tabrizicola</taxon>
    </lineage>
</organism>
<reference evidence="1 2" key="1">
    <citation type="submission" date="2018-12" db="EMBL/GenBank/DDBJ databases">
        <title>Complete genome sequencing of Tabrizicola sp. K13M18.</title>
        <authorList>
            <person name="Bae J.-W."/>
        </authorList>
    </citation>
    <scope>NUCLEOTIDE SEQUENCE [LARGE SCALE GENOMIC DNA]</scope>
    <source>
        <strain evidence="1 2">K13M18</strain>
    </source>
</reference>
<protein>
    <submittedName>
        <fullName evidence="1">Uncharacterized protein</fullName>
    </submittedName>
</protein>